<proteinExistence type="predicted"/>
<keyword evidence="2" id="KW-1185">Reference proteome</keyword>
<dbReference type="EMBL" id="FJ822135">
    <property type="protein sequence ID" value="ACO36950.1"/>
    <property type="molecule type" value="Genomic_DNA"/>
</dbReference>
<accession>C1KFD9</accession>
<evidence type="ECO:0000313" key="1">
    <source>
        <dbReference type="EMBL" id="ACO36950.1"/>
    </source>
</evidence>
<dbReference type="RefSeq" id="YP_002790708.1">
    <property type="nucleotide sequence ID" value="NC_012530.1"/>
</dbReference>
<dbReference type="Proteomes" id="UP000001878">
    <property type="component" value="Segment"/>
</dbReference>
<evidence type="ECO:0000313" key="2">
    <source>
        <dbReference type="Proteomes" id="UP000001878"/>
    </source>
</evidence>
<protein>
    <submittedName>
        <fullName evidence="1">Uncharacterized protein</fullName>
    </submittedName>
</protein>
<dbReference type="KEGG" id="vg:7750884"/>
<dbReference type="GeneID" id="7750884"/>
<gene>
    <name evidence="1" type="ORF">lb338_phage_29</name>
</gene>
<organism evidence="1 2">
    <name type="scientific">Lactobacillus phage Lb338-1</name>
    <dbReference type="NCBI Taxonomy" id="2892342"/>
    <lineage>
        <taxon>Viruses</taxon>
        <taxon>Duplodnaviria</taxon>
        <taxon>Heunggongvirae</taxon>
        <taxon>Uroviricota</taxon>
        <taxon>Caudoviricetes</taxon>
        <taxon>Herelleviridae</taxon>
        <taxon>Mooreparkvirus</taxon>
        <taxon>Mooreparkvirus Lb3381</taxon>
    </lineage>
</organism>
<sequence length="60" mass="6966">MNMQVRTGSDVLMMALLKWKQQAPDQPFGDFFPEVKWVVANKLYRIDGNLDYLEESSEQG</sequence>
<reference evidence="1 2" key="1">
    <citation type="journal article" date="2009" name="Gene">
        <title>Genome of a virulent bacteriophage Lb338-1 that lyses the probiotic Lactobacillus paracasei cheese strain.</title>
        <authorList>
            <person name="Alemayehu D."/>
            <person name="Ross R.P."/>
            <person name="O'Sullivan O."/>
            <person name="Coffey A."/>
            <person name="Stanton C."/>
            <person name="Fitzgerald G.F."/>
            <person name="McAuliffe O."/>
        </authorList>
    </citation>
    <scope>NUCLEOTIDE SEQUENCE [LARGE SCALE GENOMIC DNA]</scope>
    <source>
        <strain evidence="1">Lb338-1</strain>
    </source>
</reference>
<name>C1KFD9_9CAUD</name>